<dbReference type="WBParaSite" id="MCU_007273-RA">
    <property type="protein sequence ID" value="MCU_007273-RA"/>
    <property type="gene ID" value="MCU_007273"/>
</dbReference>
<organism evidence="1">
    <name type="scientific">Mesocestoides corti</name>
    <name type="common">Flatworm</name>
    <dbReference type="NCBI Taxonomy" id="53468"/>
    <lineage>
        <taxon>Eukaryota</taxon>
        <taxon>Metazoa</taxon>
        <taxon>Spiralia</taxon>
        <taxon>Lophotrochozoa</taxon>
        <taxon>Platyhelminthes</taxon>
        <taxon>Cestoda</taxon>
        <taxon>Eucestoda</taxon>
        <taxon>Cyclophyllidea</taxon>
        <taxon>Mesocestoididae</taxon>
        <taxon>Mesocestoides</taxon>
    </lineage>
</organism>
<dbReference type="AlphaFoldDB" id="A0A5K3FCD0"/>
<sequence length="96" mass="10587">MLAKKTMWMLAGLPENSQEFAPNQAWCEWAEANGCLPVGEEDDDQQHRGHFLGQAVCVNCIQVVVNEYTNTVDLVEVGDVGCLVGFCLNPDLELFA</sequence>
<reference evidence="1" key="1">
    <citation type="submission" date="2019-11" db="UniProtKB">
        <authorList>
            <consortium name="WormBaseParasite"/>
        </authorList>
    </citation>
    <scope>IDENTIFICATION</scope>
</reference>
<accession>A0A5K3FCD0</accession>
<evidence type="ECO:0000313" key="1">
    <source>
        <dbReference type="WBParaSite" id="MCU_007273-RA"/>
    </source>
</evidence>
<protein>
    <submittedName>
        <fullName evidence="1">Hydrophobin</fullName>
    </submittedName>
</protein>
<name>A0A5K3FCD0_MESCO</name>
<proteinExistence type="predicted"/>